<evidence type="ECO:0000256" key="1">
    <source>
        <dbReference type="SAM" id="MobiDB-lite"/>
    </source>
</evidence>
<dbReference type="Proteomes" id="UP000548787">
    <property type="component" value="Unassembled WGS sequence"/>
</dbReference>
<keyword evidence="3" id="KW-1185">Reference proteome</keyword>
<comment type="caution">
    <text evidence="2">The sequence shown here is derived from an EMBL/GenBank/DDBJ whole genome shotgun (WGS) entry which is preliminary data.</text>
</comment>
<dbReference type="EMBL" id="JABJVM010000008">
    <property type="protein sequence ID" value="MBA3926554.1"/>
    <property type="molecule type" value="Genomic_DNA"/>
</dbReference>
<dbReference type="RefSeq" id="WP_181676708.1">
    <property type="nucleotide sequence ID" value="NZ_JABJVM010000008.1"/>
</dbReference>
<gene>
    <name evidence="2" type="ORF">HPK16_09375</name>
</gene>
<proteinExistence type="predicted"/>
<evidence type="ECO:0000313" key="2">
    <source>
        <dbReference type="EMBL" id="MBA3926554.1"/>
    </source>
</evidence>
<organism evidence="2 3">
    <name type="scientific">Listeria rustica</name>
    <dbReference type="NCBI Taxonomy" id="2713503"/>
    <lineage>
        <taxon>Bacteria</taxon>
        <taxon>Bacillati</taxon>
        <taxon>Bacillota</taxon>
        <taxon>Bacilli</taxon>
        <taxon>Bacillales</taxon>
        <taxon>Listeriaceae</taxon>
        <taxon>Listeria</taxon>
    </lineage>
</organism>
<sequence>MKKDVSPKPVTKDMFPAPPLNGYSCEHNEPPEKTRAFYEKLMSEHEVKNKETGCADVITADQKSEIIKEFYNSLGTDIPLTRETDFEDFKSGDIVGVYAWDSFCGMPKGYQQGIVVDLKGEEKPVIAFTDIGLAMRADAEGVWQFLNFEAWGNCNIVLLHRCNNS</sequence>
<name>A0A7W1YGE6_9LIST</name>
<reference evidence="2 3" key="1">
    <citation type="submission" date="2020-08" db="EMBL/GenBank/DDBJ databases">
        <title>Listeria ohnekaius sp. nov. and Listeria portnoyii sp. nov. isolated from non-agricultural and natural environments.</title>
        <authorList>
            <person name="Weller D."/>
            <person name="Belias A.M."/>
            <person name="Liao J."/>
            <person name="Guo S."/>
            <person name="Orsi R.H."/>
            <person name="Wiedmann M."/>
        </authorList>
    </citation>
    <scope>NUCLEOTIDE SEQUENCE [LARGE SCALE GENOMIC DNA]</scope>
    <source>
        <strain evidence="2 3">FSL W9-0585</strain>
    </source>
</reference>
<feature type="region of interest" description="Disordered" evidence="1">
    <location>
        <begin position="1"/>
        <end position="28"/>
    </location>
</feature>
<protein>
    <submittedName>
        <fullName evidence="2">Uncharacterized protein</fullName>
    </submittedName>
</protein>
<accession>A0A7W1YGE6</accession>
<dbReference type="AlphaFoldDB" id="A0A7W1YGE6"/>
<evidence type="ECO:0000313" key="3">
    <source>
        <dbReference type="Proteomes" id="UP000548787"/>
    </source>
</evidence>